<accession>A0A347U604</accession>
<dbReference type="KEGG" id="aell:AELL_0593"/>
<proteinExistence type="predicted"/>
<dbReference type="PANTHER" id="PTHR34406">
    <property type="entry name" value="PROTEIN YCEI"/>
    <property type="match status" value="1"/>
</dbReference>
<gene>
    <name evidence="3" type="ORF">AELL_0593</name>
    <name evidence="4" type="ORF">CP962_05840</name>
</gene>
<dbReference type="InterPro" id="IPR007372">
    <property type="entry name" value="Lipid/polyisoprenoid-bd_YceI"/>
</dbReference>
<dbReference type="AlphaFoldDB" id="A0A347U604"/>
<feature type="chain" id="PRO_5044584705" evidence="1">
    <location>
        <begin position="22"/>
        <end position="178"/>
    </location>
</feature>
<evidence type="ECO:0000313" key="3">
    <source>
        <dbReference type="EMBL" id="AXX94282.1"/>
    </source>
</evidence>
<dbReference type="SUPFAM" id="SSF101874">
    <property type="entry name" value="YceI-like"/>
    <property type="match status" value="1"/>
</dbReference>
<dbReference type="EMBL" id="NXIG01000005">
    <property type="protein sequence ID" value="RXI30985.1"/>
    <property type="molecule type" value="Genomic_DNA"/>
</dbReference>
<evidence type="ECO:0000259" key="2">
    <source>
        <dbReference type="SMART" id="SM00867"/>
    </source>
</evidence>
<dbReference type="InterPro" id="IPR036761">
    <property type="entry name" value="TTHA0802/YceI-like_sf"/>
</dbReference>
<evidence type="ECO:0000313" key="4">
    <source>
        <dbReference type="EMBL" id="RXI30985.1"/>
    </source>
</evidence>
<dbReference type="PANTHER" id="PTHR34406:SF1">
    <property type="entry name" value="PROTEIN YCEI"/>
    <property type="match status" value="1"/>
</dbReference>
<dbReference type="RefSeq" id="WP_118916516.1">
    <property type="nucleotide sequence ID" value="NZ_CP032097.1"/>
</dbReference>
<keyword evidence="5" id="KW-1185">Reference proteome</keyword>
<dbReference type="Proteomes" id="UP000262582">
    <property type="component" value="Chromosome"/>
</dbReference>
<feature type="signal peptide" evidence="1">
    <location>
        <begin position="1"/>
        <end position="21"/>
    </location>
</feature>
<feature type="domain" description="Lipid/polyisoprenoid-binding YceI-like" evidence="2">
    <location>
        <begin position="23"/>
        <end position="177"/>
    </location>
</feature>
<dbReference type="Pfam" id="PF04264">
    <property type="entry name" value="YceI"/>
    <property type="match status" value="1"/>
</dbReference>
<evidence type="ECO:0000256" key="1">
    <source>
        <dbReference type="SAM" id="SignalP"/>
    </source>
</evidence>
<keyword evidence="1" id="KW-0732">Signal</keyword>
<reference evidence="4 6" key="1">
    <citation type="submission" date="2017-09" db="EMBL/GenBank/DDBJ databases">
        <title>Genomics of the genus Arcobacter.</title>
        <authorList>
            <person name="Perez-Cataluna A."/>
            <person name="Figueras M.J."/>
            <person name="Salas-Masso N."/>
        </authorList>
    </citation>
    <scope>NUCLEOTIDE SEQUENCE [LARGE SCALE GENOMIC DNA]</scope>
    <source>
        <strain evidence="4 6">CECT 7837</strain>
    </source>
</reference>
<evidence type="ECO:0000313" key="6">
    <source>
        <dbReference type="Proteomes" id="UP000290588"/>
    </source>
</evidence>
<sequence length="178" mass="20268">MFKKIVFLIILSLGLCADNYANNLSVTSGEIKAHTEVFGDSEINPTTKDVKANLTIENGLDSIKGQIFFETITLISDKKDRDENMYELLNIQKYKTISFDIKNIVKNETNYDINGVLSLNGVTKNITLKSNINEQNNQILFDGGFLFNLTDFNLEPPTLLFLTVRNQIDISYKIEFKR</sequence>
<dbReference type="Proteomes" id="UP000290588">
    <property type="component" value="Unassembled WGS sequence"/>
</dbReference>
<dbReference type="Gene3D" id="2.40.128.110">
    <property type="entry name" value="Lipid/polyisoprenoid-binding, YceI-like"/>
    <property type="match status" value="1"/>
</dbReference>
<dbReference type="EMBL" id="CP032097">
    <property type="protein sequence ID" value="AXX94282.1"/>
    <property type="molecule type" value="Genomic_DNA"/>
</dbReference>
<dbReference type="OrthoDB" id="5339432at2"/>
<reference evidence="3 5" key="2">
    <citation type="submission" date="2018-08" db="EMBL/GenBank/DDBJ databases">
        <title>Complete genome of the Arcobacter ellisii type strain LMG 26155.</title>
        <authorList>
            <person name="Miller W.G."/>
            <person name="Yee E."/>
            <person name="Bono J.L."/>
        </authorList>
    </citation>
    <scope>NUCLEOTIDE SEQUENCE [LARGE SCALE GENOMIC DNA]</scope>
    <source>
        <strain evidence="3 5">LMG 26155</strain>
    </source>
</reference>
<evidence type="ECO:0000313" key="5">
    <source>
        <dbReference type="Proteomes" id="UP000262582"/>
    </source>
</evidence>
<dbReference type="SMART" id="SM00867">
    <property type="entry name" value="YceI"/>
    <property type="match status" value="1"/>
</dbReference>
<protein>
    <submittedName>
        <fullName evidence="3">YceI-like domain-containing periplasmic protein</fullName>
    </submittedName>
</protein>
<name>A0A347U604_9BACT</name>
<organism evidence="4 6">
    <name type="scientific">Arcobacter ellisii</name>
    <dbReference type="NCBI Taxonomy" id="913109"/>
    <lineage>
        <taxon>Bacteria</taxon>
        <taxon>Pseudomonadati</taxon>
        <taxon>Campylobacterota</taxon>
        <taxon>Epsilonproteobacteria</taxon>
        <taxon>Campylobacterales</taxon>
        <taxon>Arcobacteraceae</taxon>
        <taxon>Arcobacter</taxon>
    </lineage>
</organism>